<dbReference type="EMBL" id="MNCJ02000322">
    <property type="protein sequence ID" value="KAF5800323.1"/>
    <property type="molecule type" value="Genomic_DNA"/>
</dbReference>
<dbReference type="GO" id="GO:0016847">
    <property type="term" value="F:1-aminocyclopropane-1-carboxylate synthase activity"/>
    <property type="evidence" value="ECO:0007669"/>
    <property type="project" value="UniProtKB-EC"/>
</dbReference>
<evidence type="ECO:0000313" key="1">
    <source>
        <dbReference type="EMBL" id="KAF5800323.1"/>
    </source>
</evidence>
<reference evidence="1" key="2">
    <citation type="submission" date="2020-06" db="EMBL/GenBank/DDBJ databases">
        <title>Helianthus annuus Genome sequencing and assembly Release 2.</title>
        <authorList>
            <person name="Gouzy J."/>
            <person name="Langlade N."/>
            <person name="Munos S."/>
        </authorList>
    </citation>
    <scope>NUCLEOTIDE SEQUENCE</scope>
    <source>
        <tissue evidence="1">Leaves</tissue>
    </source>
</reference>
<proteinExistence type="predicted"/>
<keyword evidence="2" id="KW-1185">Reference proteome</keyword>
<reference evidence="1" key="1">
    <citation type="journal article" date="2017" name="Nature">
        <title>The sunflower genome provides insights into oil metabolism, flowering and Asterid evolution.</title>
        <authorList>
            <person name="Badouin H."/>
            <person name="Gouzy J."/>
            <person name="Grassa C.J."/>
            <person name="Murat F."/>
            <person name="Staton S.E."/>
            <person name="Cottret L."/>
            <person name="Lelandais-Briere C."/>
            <person name="Owens G.L."/>
            <person name="Carrere S."/>
            <person name="Mayjonade B."/>
            <person name="Legrand L."/>
            <person name="Gill N."/>
            <person name="Kane N.C."/>
            <person name="Bowers J.E."/>
            <person name="Hubner S."/>
            <person name="Bellec A."/>
            <person name="Berard A."/>
            <person name="Berges H."/>
            <person name="Blanchet N."/>
            <person name="Boniface M.C."/>
            <person name="Brunel D."/>
            <person name="Catrice O."/>
            <person name="Chaidir N."/>
            <person name="Claudel C."/>
            <person name="Donnadieu C."/>
            <person name="Faraut T."/>
            <person name="Fievet G."/>
            <person name="Helmstetter N."/>
            <person name="King M."/>
            <person name="Knapp S.J."/>
            <person name="Lai Z."/>
            <person name="Le Paslier M.C."/>
            <person name="Lippi Y."/>
            <person name="Lorenzon L."/>
            <person name="Mandel J.R."/>
            <person name="Marage G."/>
            <person name="Marchand G."/>
            <person name="Marquand E."/>
            <person name="Bret-Mestries E."/>
            <person name="Morien E."/>
            <person name="Nambeesan S."/>
            <person name="Nguyen T."/>
            <person name="Pegot-Espagnet P."/>
            <person name="Pouilly N."/>
            <person name="Raftis F."/>
            <person name="Sallet E."/>
            <person name="Schiex T."/>
            <person name="Thomas J."/>
            <person name="Vandecasteele C."/>
            <person name="Vares D."/>
            <person name="Vear F."/>
            <person name="Vautrin S."/>
            <person name="Crespi M."/>
            <person name="Mangin B."/>
            <person name="Burke J.M."/>
            <person name="Salse J."/>
            <person name="Munos S."/>
            <person name="Vincourt P."/>
            <person name="Rieseberg L.H."/>
            <person name="Langlade N.B."/>
        </authorList>
    </citation>
    <scope>NUCLEOTIDE SEQUENCE</scope>
    <source>
        <tissue evidence="1">Leaves</tissue>
    </source>
</reference>
<dbReference type="EC" id="4.4.1.14" evidence="1"/>
<accession>A0A9K3INP8</accession>
<comment type="caution">
    <text evidence="1">The sequence shown here is derived from an EMBL/GenBank/DDBJ whole genome shotgun (WGS) entry which is preliminary data.</text>
</comment>
<gene>
    <name evidence="1" type="ORF">HanXRQr2_Chr07g0314771</name>
</gene>
<keyword evidence="1" id="KW-0456">Lyase</keyword>
<name>A0A9K3INP8_HELAN</name>
<dbReference type="Proteomes" id="UP000215914">
    <property type="component" value="Unassembled WGS sequence"/>
</dbReference>
<sequence>MSMDLLESWLSKNAEVAEFKEEGRSIFKKLALFQDYHGLPSFKKVRVPTTLQSSFKNII</sequence>
<dbReference type="AlphaFoldDB" id="A0A9K3INP8"/>
<evidence type="ECO:0000313" key="2">
    <source>
        <dbReference type="Proteomes" id="UP000215914"/>
    </source>
</evidence>
<protein>
    <submittedName>
        <fullName evidence="1">1-aminocyclopropane-1-carboxylate synthase</fullName>
        <ecNumber evidence="1">4.4.1.14</ecNumber>
    </submittedName>
</protein>
<dbReference type="Gramene" id="mRNA:HanXRQr2_Chr07g0314771">
    <property type="protein sequence ID" value="CDS:HanXRQr2_Chr07g0314771.1"/>
    <property type="gene ID" value="HanXRQr2_Chr07g0314771"/>
</dbReference>
<organism evidence="1 2">
    <name type="scientific">Helianthus annuus</name>
    <name type="common">Common sunflower</name>
    <dbReference type="NCBI Taxonomy" id="4232"/>
    <lineage>
        <taxon>Eukaryota</taxon>
        <taxon>Viridiplantae</taxon>
        <taxon>Streptophyta</taxon>
        <taxon>Embryophyta</taxon>
        <taxon>Tracheophyta</taxon>
        <taxon>Spermatophyta</taxon>
        <taxon>Magnoliopsida</taxon>
        <taxon>eudicotyledons</taxon>
        <taxon>Gunneridae</taxon>
        <taxon>Pentapetalae</taxon>
        <taxon>asterids</taxon>
        <taxon>campanulids</taxon>
        <taxon>Asterales</taxon>
        <taxon>Asteraceae</taxon>
        <taxon>Asteroideae</taxon>
        <taxon>Heliantheae alliance</taxon>
        <taxon>Heliantheae</taxon>
        <taxon>Helianthus</taxon>
    </lineage>
</organism>